<accession>A0ABR8LR97</accession>
<organism evidence="1 2">
    <name type="scientific">Olleya marilimosa</name>
    <dbReference type="NCBI Taxonomy" id="272164"/>
    <lineage>
        <taxon>Bacteria</taxon>
        <taxon>Pseudomonadati</taxon>
        <taxon>Bacteroidota</taxon>
        <taxon>Flavobacteriia</taxon>
        <taxon>Flavobacteriales</taxon>
        <taxon>Flavobacteriaceae</taxon>
    </lineage>
</organism>
<dbReference type="Proteomes" id="UP000627521">
    <property type="component" value="Unassembled WGS sequence"/>
</dbReference>
<evidence type="ECO:0000313" key="2">
    <source>
        <dbReference type="Proteomes" id="UP000627521"/>
    </source>
</evidence>
<gene>
    <name evidence="1" type="ORF">IEG06_00840</name>
</gene>
<sequence length="68" mass="7820">MENDTIDTYLGIIKAEMIAEYIETIERNYIKQVVLRAGGEISEINDVINHPSVKEIDEDLFYIKTLTS</sequence>
<dbReference type="RefSeq" id="WP_191100789.1">
    <property type="nucleotide sequence ID" value="NZ_JACXXH010000001.1"/>
</dbReference>
<reference evidence="1 2" key="1">
    <citation type="submission" date="2020-09" db="EMBL/GenBank/DDBJ databases">
        <title>Bacillus nautilus sp. nov., Chryseoglobus crepusculi sp. nov, and Psychrobacter noctis sp. nov., isolated from deep-sea sponges from the equatorial Atlantic.</title>
        <authorList>
            <person name="Stennett H.L."/>
            <person name="Williams S.E."/>
        </authorList>
    </citation>
    <scope>NUCLEOTIDE SEQUENCE [LARGE SCALE GENOMIC DNA]</scope>
    <source>
        <strain evidence="1 2">28M-24</strain>
    </source>
</reference>
<proteinExistence type="predicted"/>
<keyword evidence="2" id="KW-1185">Reference proteome</keyword>
<evidence type="ECO:0000313" key="1">
    <source>
        <dbReference type="EMBL" id="MBD3861976.1"/>
    </source>
</evidence>
<protein>
    <submittedName>
        <fullName evidence="1">Uncharacterized protein</fullName>
    </submittedName>
</protein>
<name>A0ABR8LR97_9FLAO</name>
<dbReference type="EMBL" id="JACXXH010000001">
    <property type="protein sequence ID" value="MBD3861976.1"/>
    <property type="molecule type" value="Genomic_DNA"/>
</dbReference>
<comment type="caution">
    <text evidence="1">The sequence shown here is derived from an EMBL/GenBank/DDBJ whole genome shotgun (WGS) entry which is preliminary data.</text>
</comment>